<dbReference type="AlphaFoldDB" id="A0A6G1IDU7"/>
<evidence type="ECO:0008006" key="3">
    <source>
        <dbReference type="Google" id="ProtNLM"/>
    </source>
</evidence>
<evidence type="ECO:0000313" key="2">
    <source>
        <dbReference type="Proteomes" id="UP000799291"/>
    </source>
</evidence>
<name>A0A6G1IDU7_9PLEO</name>
<feature type="non-terminal residue" evidence="1">
    <location>
        <position position="379"/>
    </location>
</feature>
<accession>A0A6G1IDU7</accession>
<dbReference type="EMBL" id="MU005635">
    <property type="protein sequence ID" value="KAF2676386.1"/>
    <property type="molecule type" value="Genomic_DNA"/>
</dbReference>
<feature type="non-terminal residue" evidence="1">
    <location>
        <position position="1"/>
    </location>
</feature>
<keyword evidence="2" id="KW-1185">Reference proteome</keyword>
<gene>
    <name evidence="1" type="ORF">K458DRAFT_277039</name>
</gene>
<evidence type="ECO:0000313" key="1">
    <source>
        <dbReference type="EMBL" id="KAF2676386.1"/>
    </source>
</evidence>
<dbReference type="Proteomes" id="UP000799291">
    <property type="component" value="Unassembled WGS sequence"/>
</dbReference>
<protein>
    <recommendedName>
        <fullName evidence="3">Fungal N-terminal domain-containing protein</fullName>
    </recommendedName>
</protein>
<proteinExistence type="predicted"/>
<sequence>IAGAAVGITSLGIQVCEHLIRYYKDYRSFDDAIDSVVKRIEGLKENLKILKLVGDKVANPNDPNDIVLKQTQQANDTCEDGVKQLEKIMKGCRETKIPGSWQDKVKLVRNKFYWPFKDTLMDLQDTVDRLQENLQLAVDALGMQGGVDALSTSHRQQTMLTNSQMTAHGIQLQDQTQTLHSIQGGISFLSLSQRDLASSMNARIASEALELRSQVDAIAQQLALVLTQTTKTHGLVQVSTGLLEDSLAAYRDVGPSFRRNLRNYNRSIPSSTRSNVPDWDCGCALLSRRQESHRCGWFSFTISSFHSDHLPTCPRFPHADFSHIVEKQYTYCTRLFRGCFKVGYVHAREAGWRKIYPMLSLRAVVPHTSPVFQTFKEAE</sequence>
<reference evidence="1" key="1">
    <citation type="journal article" date="2020" name="Stud. Mycol.">
        <title>101 Dothideomycetes genomes: a test case for predicting lifestyles and emergence of pathogens.</title>
        <authorList>
            <person name="Haridas S."/>
            <person name="Albert R."/>
            <person name="Binder M."/>
            <person name="Bloem J."/>
            <person name="Labutti K."/>
            <person name="Salamov A."/>
            <person name="Andreopoulos B."/>
            <person name="Baker S."/>
            <person name="Barry K."/>
            <person name="Bills G."/>
            <person name="Bluhm B."/>
            <person name="Cannon C."/>
            <person name="Castanera R."/>
            <person name="Culley D."/>
            <person name="Daum C."/>
            <person name="Ezra D."/>
            <person name="Gonzalez J."/>
            <person name="Henrissat B."/>
            <person name="Kuo A."/>
            <person name="Liang C."/>
            <person name="Lipzen A."/>
            <person name="Lutzoni F."/>
            <person name="Magnuson J."/>
            <person name="Mondo S."/>
            <person name="Nolan M."/>
            <person name="Ohm R."/>
            <person name="Pangilinan J."/>
            <person name="Park H.-J."/>
            <person name="Ramirez L."/>
            <person name="Alfaro M."/>
            <person name="Sun H."/>
            <person name="Tritt A."/>
            <person name="Yoshinaga Y."/>
            <person name="Zwiers L.-H."/>
            <person name="Turgeon B."/>
            <person name="Goodwin S."/>
            <person name="Spatafora J."/>
            <person name="Crous P."/>
            <person name="Grigoriev I."/>
        </authorList>
    </citation>
    <scope>NUCLEOTIDE SEQUENCE</scope>
    <source>
        <strain evidence="1">CBS 122367</strain>
    </source>
</reference>
<dbReference type="OrthoDB" id="1577640at2759"/>
<organism evidence="1 2">
    <name type="scientific">Lentithecium fluviatile CBS 122367</name>
    <dbReference type="NCBI Taxonomy" id="1168545"/>
    <lineage>
        <taxon>Eukaryota</taxon>
        <taxon>Fungi</taxon>
        <taxon>Dikarya</taxon>
        <taxon>Ascomycota</taxon>
        <taxon>Pezizomycotina</taxon>
        <taxon>Dothideomycetes</taxon>
        <taxon>Pleosporomycetidae</taxon>
        <taxon>Pleosporales</taxon>
        <taxon>Massarineae</taxon>
        <taxon>Lentitheciaceae</taxon>
        <taxon>Lentithecium</taxon>
    </lineage>
</organism>